<name>X1PUP6_9ZZZZ</name>
<sequence>MPDNEEIINYHYEVEGRMNTKNYPLIPFPIRGITFAIKAQLSFVLTYGENCSTENLADFTLMISHKGSRIFDKYYSMNANERYVSEVIDIKDIIIIGIEICRDIEIKFFTA</sequence>
<evidence type="ECO:0000313" key="1">
    <source>
        <dbReference type="EMBL" id="GAI59543.1"/>
    </source>
</evidence>
<dbReference type="AlphaFoldDB" id="X1PUP6"/>
<comment type="caution">
    <text evidence="1">The sequence shown here is derived from an EMBL/GenBank/DDBJ whole genome shotgun (WGS) entry which is preliminary data.</text>
</comment>
<dbReference type="EMBL" id="BARW01002708">
    <property type="protein sequence ID" value="GAI59543.1"/>
    <property type="molecule type" value="Genomic_DNA"/>
</dbReference>
<gene>
    <name evidence="1" type="ORF">S12H4_07369</name>
</gene>
<organism evidence="1">
    <name type="scientific">marine sediment metagenome</name>
    <dbReference type="NCBI Taxonomy" id="412755"/>
    <lineage>
        <taxon>unclassified sequences</taxon>
        <taxon>metagenomes</taxon>
        <taxon>ecological metagenomes</taxon>
    </lineage>
</organism>
<accession>X1PUP6</accession>
<proteinExistence type="predicted"/>
<protein>
    <submittedName>
        <fullName evidence="1">Uncharacterized protein</fullName>
    </submittedName>
</protein>
<reference evidence="1" key="1">
    <citation type="journal article" date="2014" name="Front. Microbiol.">
        <title>High frequency of phylogenetically diverse reductive dehalogenase-homologous genes in deep subseafloor sedimentary metagenomes.</title>
        <authorList>
            <person name="Kawai M."/>
            <person name="Futagami T."/>
            <person name="Toyoda A."/>
            <person name="Takaki Y."/>
            <person name="Nishi S."/>
            <person name="Hori S."/>
            <person name="Arai W."/>
            <person name="Tsubouchi T."/>
            <person name="Morono Y."/>
            <person name="Uchiyama I."/>
            <person name="Ito T."/>
            <person name="Fujiyama A."/>
            <person name="Inagaki F."/>
            <person name="Takami H."/>
        </authorList>
    </citation>
    <scope>NUCLEOTIDE SEQUENCE</scope>
    <source>
        <strain evidence="1">Expedition CK06-06</strain>
    </source>
</reference>